<feature type="region of interest" description="Disordered" evidence="1">
    <location>
        <begin position="61"/>
        <end position="85"/>
    </location>
</feature>
<dbReference type="Proteomes" id="UP001611494">
    <property type="component" value="Unassembled WGS sequence"/>
</dbReference>
<keyword evidence="4" id="KW-1185">Reference proteome</keyword>
<evidence type="ECO:0000256" key="2">
    <source>
        <dbReference type="SAM" id="Phobius"/>
    </source>
</evidence>
<protein>
    <submittedName>
        <fullName evidence="3">Uncharacterized protein</fullName>
    </submittedName>
</protein>
<dbReference type="EMBL" id="JBIRYL010000030">
    <property type="protein sequence ID" value="MFI2234506.1"/>
    <property type="molecule type" value="Genomic_DNA"/>
</dbReference>
<evidence type="ECO:0000256" key="1">
    <source>
        <dbReference type="SAM" id="MobiDB-lite"/>
    </source>
</evidence>
<comment type="caution">
    <text evidence="3">The sequence shown here is derived from an EMBL/GenBank/DDBJ whole genome shotgun (WGS) entry which is preliminary data.</text>
</comment>
<dbReference type="RefSeq" id="WP_397067292.1">
    <property type="nucleotide sequence ID" value="NZ_JBIRYL010000030.1"/>
</dbReference>
<gene>
    <name evidence="3" type="ORF">ACH49Z_32130</name>
</gene>
<keyword evidence="2" id="KW-0472">Membrane</keyword>
<organism evidence="3 4">
    <name type="scientific">Nocardia testacea</name>
    <dbReference type="NCBI Taxonomy" id="248551"/>
    <lineage>
        <taxon>Bacteria</taxon>
        <taxon>Bacillati</taxon>
        <taxon>Actinomycetota</taxon>
        <taxon>Actinomycetes</taxon>
        <taxon>Mycobacteriales</taxon>
        <taxon>Nocardiaceae</taxon>
        <taxon>Nocardia</taxon>
    </lineage>
</organism>
<name>A0ABW7W6W8_9NOCA</name>
<feature type="transmembrane region" description="Helical" evidence="2">
    <location>
        <begin position="12"/>
        <end position="39"/>
    </location>
</feature>
<sequence>MSTRSTLSVLGSIAPAGLLPITILALAIVTVPIVALCLAEKKDIPRVFEAFADAFGFRKHPDSELLPTENQDANEETESKNQETA</sequence>
<accession>A0ABW7W6W8</accession>
<keyword evidence="2" id="KW-1133">Transmembrane helix</keyword>
<evidence type="ECO:0000313" key="3">
    <source>
        <dbReference type="EMBL" id="MFI2234506.1"/>
    </source>
</evidence>
<reference evidence="3 4" key="1">
    <citation type="submission" date="2024-10" db="EMBL/GenBank/DDBJ databases">
        <title>The Natural Products Discovery Center: Release of the First 8490 Sequenced Strains for Exploring Actinobacteria Biosynthetic Diversity.</title>
        <authorList>
            <person name="Kalkreuter E."/>
            <person name="Kautsar S.A."/>
            <person name="Yang D."/>
            <person name="Bader C.D."/>
            <person name="Teijaro C.N."/>
            <person name="Fluegel L."/>
            <person name="Davis C.M."/>
            <person name="Simpson J.R."/>
            <person name="Lauterbach L."/>
            <person name="Steele A.D."/>
            <person name="Gui C."/>
            <person name="Meng S."/>
            <person name="Li G."/>
            <person name="Viehrig K."/>
            <person name="Ye F."/>
            <person name="Su P."/>
            <person name="Kiefer A.F."/>
            <person name="Nichols A."/>
            <person name="Cepeda A.J."/>
            <person name="Yan W."/>
            <person name="Fan B."/>
            <person name="Jiang Y."/>
            <person name="Adhikari A."/>
            <person name="Zheng C.-J."/>
            <person name="Schuster L."/>
            <person name="Cowan T.M."/>
            <person name="Smanski M.J."/>
            <person name="Chevrette M.G."/>
            <person name="De Carvalho L.P.S."/>
            <person name="Shen B."/>
        </authorList>
    </citation>
    <scope>NUCLEOTIDE SEQUENCE [LARGE SCALE GENOMIC DNA]</scope>
    <source>
        <strain evidence="3 4">NPDC019377</strain>
    </source>
</reference>
<keyword evidence="2" id="KW-0812">Transmembrane</keyword>
<proteinExistence type="predicted"/>
<evidence type="ECO:0000313" key="4">
    <source>
        <dbReference type="Proteomes" id="UP001611494"/>
    </source>
</evidence>